<dbReference type="GO" id="GO:0009235">
    <property type="term" value="P:cobalamin metabolic process"/>
    <property type="evidence" value="ECO:0007669"/>
    <property type="project" value="InterPro"/>
</dbReference>
<dbReference type="AlphaFoldDB" id="U5DSJ8"/>
<dbReference type="Pfam" id="PF10229">
    <property type="entry name" value="MMADHC"/>
    <property type="match status" value="1"/>
</dbReference>
<gene>
    <name evidence="1" type="ORF">KR51_00006150</name>
</gene>
<dbReference type="PANTHER" id="PTHR13192">
    <property type="entry name" value="MY011 PROTEIN"/>
    <property type="match status" value="1"/>
</dbReference>
<name>U5DSJ8_9CHRO</name>
<dbReference type="EMBL" id="ASSJ01000010">
    <property type="protein sequence ID" value="ERN42660.1"/>
    <property type="molecule type" value="Genomic_DNA"/>
</dbReference>
<dbReference type="InterPro" id="IPR019362">
    <property type="entry name" value="MMADHC"/>
</dbReference>
<protein>
    <recommendedName>
        <fullName evidence="3">Methylmalonic aciduria and homocystinuria type D protein</fullName>
    </recommendedName>
</protein>
<comment type="caution">
    <text evidence="1">The sequence shown here is derived from an EMBL/GenBank/DDBJ whole genome shotgun (WGS) entry which is preliminary data.</text>
</comment>
<dbReference type="OrthoDB" id="428535at2"/>
<keyword evidence="2" id="KW-1185">Reference proteome</keyword>
<evidence type="ECO:0008006" key="3">
    <source>
        <dbReference type="Google" id="ProtNLM"/>
    </source>
</evidence>
<evidence type="ECO:0000313" key="2">
    <source>
        <dbReference type="Proteomes" id="UP000016960"/>
    </source>
</evidence>
<dbReference type="PANTHER" id="PTHR13192:SF3">
    <property type="entry name" value="COBALAMIN TRAFFICKING PROTEIN CBLD"/>
    <property type="match status" value="1"/>
</dbReference>
<dbReference type="RefSeq" id="WP_022604606.1">
    <property type="nucleotide sequence ID" value="NZ_ASSJ01000010.1"/>
</dbReference>
<sequence>MLPHDRSNDECPSNRTDWAYRTSDCLAATAVEVYVRLPGAYVLRNLQHLLPSWTAPTIWNAIVLQQAELSLVQPTPQVNAEKDRLRERFLALGRSLSEGLRARRYGIEIVDPRTGYPHLGRRGDRRHDDVTAVATALNFEVDGDVCSYLVHPEWGAAVYPSVLFSAADSTILQPLFHAAARASGWVEADANELVLYTAPASRST</sequence>
<dbReference type="InParanoid" id="U5DSJ8"/>
<proteinExistence type="predicted"/>
<organism evidence="1 2">
    <name type="scientific">Rubidibacter lacunae KORDI 51-2</name>
    <dbReference type="NCBI Taxonomy" id="582515"/>
    <lineage>
        <taxon>Bacteria</taxon>
        <taxon>Bacillati</taxon>
        <taxon>Cyanobacteriota</taxon>
        <taxon>Cyanophyceae</taxon>
        <taxon>Oscillatoriophycideae</taxon>
        <taxon>Chroococcales</taxon>
        <taxon>Aphanothecaceae</taxon>
        <taxon>Rubidibacter</taxon>
    </lineage>
</organism>
<dbReference type="eggNOG" id="ENOG5031CWS">
    <property type="taxonomic scope" value="Bacteria"/>
</dbReference>
<accession>U5DSJ8</accession>
<reference evidence="1 2" key="1">
    <citation type="submission" date="2013-05" db="EMBL/GenBank/DDBJ databases">
        <title>Draft genome sequence of Rubidibacter lacunae KORDI 51-2.</title>
        <authorList>
            <person name="Choi D.H."/>
            <person name="Noh J.H."/>
            <person name="Kwon K.-K."/>
            <person name="Lee J.-H."/>
            <person name="Ryu J.-Y."/>
        </authorList>
    </citation>
    <scope>NUCLEOTIDE SEQUENCE [LARGE SCALE GENOMIC DNA]</scope>
    <source>
        <strain evidence="1 2">KORDI 51-2</strain>
    </source>
</reference>
<evidence type="ECO:0000313" key="1">
    <source>
        <dbReference type="EMBL" id="ERN42660.1"/>
    </source>
</evidence>
<dbReference type="STRING" id="582515.KR51_00006150"/>
<dbReference type="Proteomes" id="UP000016960">
    <property type="component" value="Unassembled WGS sequence"/>
</dbReference>